<dbReference type="AlphaFoldDB" id="A0A7W3U2Q7"/>
<keyword evidence="10 12" id="KW-1133">Transmembrane helix</keyword>
<dbReference type="Pfam" id="PF04995">
    <property type="entry name" value="CcmD"/>
    <property type="match status" value="1"/>
</dbReference>
<comment type="caution">
    <text evidence="13">The sequence shown here is derived from an EMBL/GenBank/DDBJ whole genome shotgun (WGS) entry which is preliminary data.</text>
</comment>
<comment type="subcellular location">
    <subcellularLocation>
        <location evidence="2 12">Cell inner membrane</location>
        <topology evidence="2 12">Single-pass membrane protein</topology>
    </subcellularLocation>
</comment>
<evidence type="ECO:0000256" key="2">
    <source>
        <dbReference type="ARBA" id="ARBA00004377"/>
    </source>
</evidence>
<dbReference type="GO" id="GO:0015886">
    <property type="term" value="P:heme transport"/>
    <property type="evidence" value="ECO:0007669"/>
    <property type="project" value="InterPro"/>
</dbReference>
<evidence type="ECO:0000313" key="14">
    <source>
        <dbReference type="Proteomes" id="UP000552587"/>
    </source>
</evidence>
<evidence type="ECO:0000256" key="7">
    <source>
        <dbReference type="ARBA" id="ARBA00022519"/>
    </source>
</evidence>
<evidence type="ECO:0000256" key="1">
    <source>
        <dbReference type="ARBA" id="ARBA00002442"/>
    </source>
</evidence>
<dbReference type="Proteomes" id="UP000552587">
    <property type="component" value="Unassembled WGS sequence"/>
</dbReference>
<comment type="function">
    <text evidence="1 12">Required for the export of heme to the periplasm for the biogenesis of c-type cytochromes.</text>
</comment>
<keyword evidence="9 12" id="KW-0201">Cytochrome c-type biogenesis</keyword>
<evidence type="ECO:0000256" key="8">
    <source>
        <dbReference type="ARBA" id="ARBA00022692"/>
    </source>
</evidence>
<dbReference type="RefSeq" id="WP_182668328.1">
    <property type="nucleotide sequence ID" value="NZ_JACHTE010000002.1"/>
</dbReference>
<evidence type="ECO:0000313" key="13">
    <source>
        <dbReference type="EMBL" id="MBB1087545.1"/>
    </source>
</evidence>
<name>A0A7W3U2Q7_9GAMM</name>
<keyword evidence="14" id="KW-1185">Reference proteome</keyword>
<protein>
    <recommendedName>
        <fullName evidence="4 12">Heme exporter protein D</fullName>
    </recommendedName>
</protein>
<keyword evidence="11 12" id="KW-0472">Membrane</keyword>
<evidence type="ECO:0000256" key="9">
    <source>
        <dbReference type="ARBA" id="ARBA00022748"/>
    </source>
</evidence>
<comment type="similarity">
    <text evidence="3 12">Belongs to the CcmD/CycX/HelD family.</text>
</comment>
<keyword evidence="7 12" id="KW-0997">Cell inner membrane</keyword>
<dbReference type="EMBL" id="JACHTE010000002">
    <property type="protein sequence ID" value="MBB1087545.1"/>
    <property type="molecule type" value="Genomic_DNA"/>
</dbReference>
<evidence type="ECO:0000256" key="3">
    <source>
        <dbReference type="ARBA" id="ARBA00008741"/>
    </source>
</evidence>
<gene>
    <name evidence="13" type="primary">ccmD</name>
    <name evidence="13" type="ORF">H4F99_03475</name>
</gene>
<proteinExistence type="inferred from homology"/>
<keyword evidence="5 12" id="KW-0813">Transport</keyword>
<organism evidence="13 14">
    <name type="scientific">Marilutibacter penaei</name>
    <dbReference type="NCBI Taxonomy" id="2759900"/>
    <lineage>
        <taxon>Bacteria</taxon>
        <taxon>Pseudomonadati</taxon>
        <taxon>Pseudomonadota</taxon>
        <taxon>Gammaproteobacteria</taxon>
        <taxon>Lysobacterales</taxon>
        <taxon>Lysobacteraceae</taxon>
        <taxon>Marilutibacter</taxon>
    </lineage>
</organism>
<keyword evidence="6 12" id="KW-1003">Cell membrane</keyword>
<sequence>MSYQGYVIGAYAVFVAVMLWDWLSPHLQVRRERQRARQRVAREAALAKRDAATPPEELTR</sequence>
<dbReference type="GO" id="GO:0017004">
    <property type="term" value="P:cytochrome complex assembly"/>
    <property type="evidence" value="ECO:0007669"/>
    <property type="project" value="UniProtKB-KW"/>
</dbReference>
<evidence type="ECO:0000256" key="10">
    <source>
        <dbReference type="ARBA" id="ARBA00022989"/>
    </source>
</evidence>
<accession>A0A7W3U2Q7</accession>
<feature type="transmembrane region" description="Helical" evidence="12">
    <location>
        <begin position="6"/>
        <end position="23"/>
    </location>
</feature>
<evidence type="ECO:0000256" key="12">
    <source>
        <dbReference type="RuleBase" id="RU363101"/>
    </source>
</evidence>
<evidence type="ECO:0000256" key="11">
    <source>
        <dbReference type="ARBA" id="ARBA00023136"/>
    </source>
</evidence>
<dbReference type="InterPro" id="IPR007078">
    <property type="entry name" value="Haem_export_protD_CcmD"/>
</dbReference>
<reference evidence="13 14" key="1">
    <citation type="submission" date="2020-07" db="EMBL/GenBank/DDBJ databases">
        <authorList>
            <person name="Xu S."/>
            <person name="Li A."/>
        </authorList>
    </citation>
    <scope>NUCLEOTIDE SEQUENCE [LARGE SCALE GENOMIC DNA]</scope>
    <source>
        <strain evidence="13 14">SG-8</strain>
    </source>
</reference>
<evidence type="ECO:0000256" key="4">
    <source>
        <dbReference type="ARBA" id="ARBA00016461"/>
    </source>
</evidence>
<evidence type="ECO:0000256" key="5">
    <source>
        <dbReference type="ARBA" id="ARBA00022448"/>
    </source>
</evidence>
<keyword evidence="8 12" id="KW-0812">Transmembrane</keyword>
<dbReference type="GO" id="GO:0005886">
    <property type="term" value="C:plasma membrane"/>
    <property type="evidence" value="ECO:0007669"/>
    <property type="project" value="UniProtKB-SubCell"/>
</dbReference>
<evidence type="ECO:0000256" key="6">
    <source>
        <dbReference type="ARBA" id="ARBA00022475"/>
    </source>
</evidence>